<dbReference type="EMBL" id="PRKZ01000004">
    <property type="protein sequence ID" value="RAW50027.1"/>
    <property type="molecule type" value="Genomic_DNA"/>
</dbReference>
<evidence type="ECO:0000259" key="1">
    <source>
        <dbReference type="Pfam" id="PF13271"/>
    </source>
</evidence>
<accession>A0A329TJT8</accession>
<dbReference type="Pfam" id="PF13271">
    <property type="entry name" value="DUF4062"/>
    <property type="match status" value="1"/>
</dbReference>
<protein>
    <recommendedName>
        <fullName evidence="1">DUF4062 domain-containing protein</fullName>
    </recommendedName>
</protein>
<organism evidence="2 3">
    <name type="scientific">Faecalibacterium prausnitzii</name>
    <dbReference type="NCBI Taxonomy" id="853"/>
    <lineage>
        <taxon>Bacteria</taxon>
        <taxon>Bacillati</taxon>
        <taxon>Bacillota</taxon>
        <taxon>Clostridia</taxon>
        <taxon>Eubacteriales</taxon>
        <taxon>Oscillospiraceae</taxon>
        <taxon>Faecalibacterium</taxon>
    </lineage>
</organism>
<proteinExistence type="predicted"/>
<comment type="caution">
    <text evidence="2">The sequence shown here is derived from an EMBL/GenBank/DDBJ whole genome shotgun (WGS) entry which is preliminary data.</text>
</comment>
<evidence type="ECO:0000313" key="2">
    <source>
        <dbReference type="EMBL" id="RAW50027.1"/>
    </source>
</evidence>
<sequence>MRFFISSTYSDLKNIRQVAINTIESLTNGVTGQVAAMEYFVASPEDSKSVCMNQLSQSDVVIGIYANRFGWTSEDGRSMTEIEFDEAKAQEKPILAFVENHIEDNAEERQKQFLNKKVLQPDITCAKFDLDKPEDFAKRLNDTLKEYFKNLEGYSYHSVWDEINELKQKIEKEDDYPRLLPYGENEEDNALENIVESVGYLSKMADDLRKENDIVYDIAHYYWLRWDEAPTVDPDIKKEFENNKNSMLKNIKNHKQEIVRCHDWTVYGIPNHCTSILMAVNYLKLCRVQKRLLTESWSESLRQDVLRIKAFYVDIIENRSGLID</sequence>
<evidence type="ECO:0000313" key="3">
    <source>
        <dbReference type="Proteomes" id="UP000251634"/>
    </source>
</evidence>
<dbReference type="Proteomes" id="UP000251634">
    <property type="component" value="Unassembled WGS sequence"/>
</dbReference>
<reference evidence="2 3" key="1">
    <citation type="submission" date="2018-02" db="EMBL/GenBank/DDBJ databases">
        <title>Complete genome sequencing of Faecalibacterium prausnitzii strains isolated from the human gut.</title>
        <authorList>
            <person name="Fitzgerald B.C."/>
            <person name="Shkoporov A.N."/>
            <person name="Ross P.R."/>
            <person name="Hill C."/>
        </authorList>
    </citation>
    <scope>NUCLEOTIDE SEQUENCE [LARGE SCALE GENOMIC DNA]</scope>
    <source>
        <strain evidence="2 3">APC942/8-14-2</strain>
    </source>
</reference>
<name>A0A329TJT8_9FIRM</name>
<dbReference type="InterPro" id="IPR025139">
    <property type="entry name" value="DUF4062"/>
</dbReference>
<feature type="domain" description="DUF4062" evidence="1">
    <location>
        <begin position="3"/>
        <end position="87"/>
    </location>
</feature>
<dbReference type="AlphaFoldDB" id="A0A329TJT8"/>
<dbReference type="RefSeq" id="WP_112115552.1">
    <property type="nucleotide sequence ID" value="NZ_PRKZ01000004.1"/>
</dbReference>
<gene>
    <name evidence="2" type="ORF">C4N25_07515</name>
</gene>